<dbReference type="AlphaFoldDB" id="A0A0S1SLZ3"/>
<dbReference type="EMBL" id="CP013065">
    <property type="protein sequence ID" value="ALM12808.1"/>
    <property type="molecule type" value="Genomic_DNA"/>
</dbReference>
<dbReference type="STRING" id="1735162.PeribacterB2_0105"/>
<name>A0A0S1SLZ3_9BACT</name>
<accession>A0A0S1SUX2</accession>
<accession>A0A0S1SQP5</accession>
<accession>A0A0S1SLZ3</accession>
<dbReference type="Proteomes" id="UP000069135">
    <property type="component" value="Chromosome"/>
</dbReference>
<protein>
    <recommendedName>
        <fullName evidence="3">Type II secretion system protein</fullName>
    </recommendedName>
</protein>
<dbReference type="KEGG" id="prf:PeribacterA2_0105"/>
<sequence>MRQPGFTLTKFTVALALLALLAVAIFIFADPAGRIQSGRNKQRLADVTQIMDALQRHREDTGQLPASIDTLPETVQIIGENPGPCTSIECEGQRVAATNCAITDFDTVLQPSIGQLPLDPKSGSTHDTRYFVNRNTDGTVTVGSCERERTSVETSGSVLGTAITR</sequence>
<gene>
    <name evidence="1" type="ORF">PeribacterD1_0105</name>
</gene>
<proteinExistence type="predicted"/>
<accession>A0A0S1SL20</accession>
<organism evidence="1 2">
    <name type="scientific">Candidatus Peribacter riflensis</name>
    <dbReference type="NCBI Taxonomy" id="1735162"/>
    <lineage>
        <taxon>Bacteria</taxon>
        <taxon>Candidatus Peregrinibacteriota</taxon>
        <taxon>Candidatus Peribacteria</taxon>
        <taxon>Candidatus Peribacterales</taxon>
        <taxon>Candidatus Peribacteraceae</taxon>
        <taxon>Candidatus Peribacter</taxon>
    </lineage>
</organism>
<evidence type="ECO:0000313" key="1">
    <source>
        <dbReference type="EMBL" id="ALM12808.1"/>
    </source>
</evidence>
<accession>A0A0S1SJJ9</accession>
<evidence type="ECO:0008006" key="3">
    <source>
        <dbReference type="Google" id="ProtNLM"/>
    </source>
</evidence>
<reference evidence="2" key="1">
    <citation type="submission" date="2015-10" db="EMBL/GenBank/DDBJ databases">
        <title>Analysis of five complete genome sequences for members of the class Peribacteria in the recently recognized Peregrinibacteria bacterial phylum.</title>
        <authorList>
            <person name="Anantharaman K."/>
            <person name="Brown C.T."/>
            <person name="Burstein D."/>
            <person name="Castelle C.J."/>
            <person name="Probst A.J."/>
            <person name="Thomas B.C."/>
            <person name="Williams K.H."/>
            <person name="Banfield J.F."/>
        </authorList>
    </citation>
    <scope>NUCLEOTIDE SEQUENCE [LARGE SCALE GENOMIC DNA]</scope>
</reference>
<evidence type="ECO:0000313" key="2">
    <source>
        <dbReference type="Proteomes" id="UP000069135"/>
    </source>
</evidence>
<reference evidence="1 2" key="2">
    <citation type="journal article" date="2016" name="PeerJ">
        <title>Analysis of five complete genome sequences for members of the class Peribacteria in the recently recognized Peregrinibacteria bacterial phylum.</title>
        <authorList>
            <person name="Anantharaman K."/>
            <person name="Brown C.T."/>
            <person name="Burstein D."/>
            <person name="Castelle C.J."/>
            <person name="Probst A.J."/>
            <person name="Thomas B.C."/>
            <person name="Williams K.H."/>
            <person name="Banfield J.F."/>
        </authorList>
    </citation>
    <scope>NUCLEOTIDE SEQUENCE [LARGE SCALE GENOMIC DNA]</scope>
    <source>
        <strain evidence="1">RIFOXYD1_FULL_PER-ii_59_16</strain>
    </source>
</reference>